<comment type="subcellular location">
    <subcellularLocation>
        <location evidence="1">Membrane</location>
    </subcellularLocation>
</comment>
<keyword evidence="4" id="KW-0325">Glycoprotein</keyword>
<dbReference type="SUPFAM" id="SSF48726">
    <property type="entry name" value="Immunoglobulin"/>
    <property type="match status" value="1"/>
</dbReference>
<organism evidence="7 8">
    <name type="scientific">Astatotilapia calliptera</name>
    <name type="common">Eastern happy</name>
    <name type="synonym">Chromis callipterus</name>
    <dbReference type="NCBI Taxonomy" id="8154"/>
    <lineage>
        <taxon>Eukaryota</taxon>
        <taxon>Metazoa</taxon>
        <taxon>Chordata</taxon>
        <taxon>Craniata</taxon>
        <taxon>Vertebrata</taxon>
        <taxon>Euteleostomi</taxon>
        <taxon>Actinopterygii</taxon>
        <taxon>Neopterygii</taxon>
        <taxon>Teleostei</taxon>
        <taxon>Neoteleostei</taxon>
        <taxon>Acanthomorphata</taxon>
        <taxon>Ovalentaria</taxon>
        <taxon>Cichlomorphae</taxon>
        <taxon>Cichliformes</taxon>
        <taxon>Cichlidae</taxon>
        <taxon>African cichlids</taxon>
        <taxon>Pseudocrenilabrinae</taxon>
        <taxon>Haplochromini</taxon>
        <taxon>Astatotilapia</taxon>
    </lineage>
</organism>
<dbReference type="OMA" id="NKGHESC"/>
<proteinExistence type="predicted"/>
<dbReference type="InterPro" id="IPR015631">
    <property type="entry name" value="CD2/SLAM_rcpt"/>
</dbReference>
<dbReference type="GeneTree" id="ENSGT00990000203939"/>
<dbReference type="Bgee" id="ENSACLG00000004455">
    <property type="expression patterns" value="Expressed in spleen and 2 other cell types or tissues"/>
</dbReference>
<keyword evidence="2" id="KW-0732">Signal</keyword>
<feature type="transmembrane region" description="Helical" evidence="6">
    <location>
        <begin position="21"/>
        <end position="49"/>
    </location>
</feature>
<feature type="transmembrane region" description="Helical" evidence="6">
    <location>
        <begin position="252"/>
        <end position="275"/>
    </location>
</feature>
<dbReference type="PANTHER" id="PTHR12080">
    <property type="entry name" value="SIGNALING LYMPHOCYTIC ACTIVATION MOLECULE"/>
    <property type="match status" value="1"/>
</dbReference>
<evidence type="ECO:0000313" key="7">
    <source>
        <dbReference type="Ensembl" id="ENSACLP00000006617.2"/>
    </source>
</evidence>
<keyword evidence="6" id="KW-0812">Transmembrane</keyword>
<dbReference type="Ensembl" id="ENSACLT00000006767.2">
    <property type="protein sequence ID" value="ENSACLP00000006617.2"/>
    <property type="gene ID" value="ENSACLG00000004455.2"/>
</dbReference>
<dbReference type="GeneID" id="113010454"/>
<feature type="region of interest" description="Disordered" evidence="5">
    <location>
        <begin position="296"/>
        <end position="315"/>
    </location>
</feature>
<dbReference type="PANTHER" id="PTHR12080:SF80">
    <property type="entry name" value="IMMUNOGLOBULIN V-SET DOMAIN-CONTAINING PROTEIN"/>
    <property type="match status" value="1"/>
</dbReference>
<dbReference type="Gene3D" id="2.60.40.10">
    <property type="entry name" value="Immunoglobulins"/>
    <property type="match status" value="1"/>
</dbReference>
<sequence>MYVTKMIENKREANRKQVFKVLCYFLHCSVERIMTRGVVLFAFSLLYIIEVQGLQHVFALHGKDLHLDVKEPFKLVKQTDVFSWKFNSNANIVKHVLNSEPDVSDNYKGRVESFGPSYSLLLKNVQHSDSGDYTAIVSVQSDKKVAEYKVIVQDPVTPADLTVHLVSNNSDSCNLTVTCSTVDYNISSSFRCDAQHCSHADKNNLNTTGNVSSLKVYLHQDTIFCNHSNQVSWNQTMKVLKSYCDIKTDSSGATIIAASTSVLSFLTLSITLCVIMKCKGRRGNQENTIYAVPEEVTQGQTQSQTPSGHESCNSPTSTYALVEFHTGQKLTKTENIPQPETVYAQVDRAAKPNSTVQQQTPKAEENQ</sequence>
<evidence type="ECO:0000256" key="1">
    <source>
        <dbReference type="ARBA" id="ARBA00004370"/>
    </source>
</evidence>
<evidence type="ECO:0008006" key="9">
    <source>
        <dbReference type="Google" id="ProtNLM"/>
    </source>
</evidence>
<keyword evidence="8" id="KW-1185">Reference proteome</keyword>
<evidence type="ECO:0000256" key="4">
    <source>
        <dbReference type="ARBA" id="ARBA00023180"/>
    </source>
</evidence>
<reference evidence="7" key="3">
    <citation type="submission" date="2025-09" db="UniProtKB">
        <authorList>
            <consortium name="Ensembl"/>
        </authorList>
    </citation>
    <scope>IDENTIFICATION</scope>
</reference>
<dbReference type="RefSeq" id="XP_026005288.1">
    <property type="nucleotide sequence ID" value="XM_026149503.1"/>
</dbReference>
<feature type="region of interest" description="Disordered" evidence="5">
    <location>
        <begin position="330"/>
        <end position="367"/>
    </location>
</feature>
<accession>A0A3P8NPA0</accession>
<feature type="compositionally biased region" description="Low complexity" evidence="5">
    <location>
        <begin position="297"/>
        <end position="308"/>
    </location>
</feature>
<reference evidence="7" key="1">
    <citation type="submission" date="2018-05" db="EMBL/GenBank/DDBJ databases">
        <authorList>
            <person name="Datahose"/>
        </authorList>
    </citation>
    <scope>NUCLEOTIDE SEQUENCE</scope>
</reference>
<keyword evidence="3 6" id="KW-0472">Membrane</keyword>
<name>A0A3P8NPA0_ASTCA</name>
<evidence type="ECO:0000256" key="6">
    <source>
        <dbReference type="SAM" id="Phobius"/>
    </source>
</evidence>
<dbReference type="GO" id="GO:0016020">
    <property type="term" value="C:membrane"/>
    <property type="evidence" value="ECO:0007669"/>
    <property type="project" value="UniProtKB-SubCell"/>
</dbReference>
<dbReference type="InterPro" id="IPR036179">
    <property type="entry name" value="Ig-like_dom_sf"/>
</dbReference>
<dbReference type="Proteomes" id="UP000265100">
    <property type="component" value="Chromosome 18"/>
</dbReference>
<protein>
    <recommendedName>
        <fullName evidence="9">Immunoglobulin subtype domain-containing protein</fullName>
    </recommendedName>
</protein>
<evidence type="ECO:0000256" key="5">
    <source>
        <dbReference type="SAM" id="MobiDB-lite"/>
    </source>
</evidence>
<keyword evidence="6" id="KW-1133">Transmembrane helix</keyword>
<evidence type="ECO:0000256" key="3">
    <source>
        <dbReference type="ARBA" id="ARBA00023136"/>
    </source>
</evidence>
<evidence type="ECO:0000256" key="2">
    <source>
        <dbReference type="ARBA" id="ARBA00022729"/>
    </source>
</evidence>
<reference evidence="7" key="2">
    <citation type="submission" date="2025-08" db="UniProtKB">
        <authorList>
            <consortium name="Ensembl"/>
        </authorList>
    </citation>
    <scope>IDENTIFICATION</scope>
</reference>
<dbReference type="AlphaFoldDB" id="A0A3P8NPA0"/>
<dbReference type="InterPro" id="IPR013783">
    <property type="entry name" value="Ig-like_fold"/>
</dbReference>
<evidence type="ECO:0000313" key="8">
    <source>
        <dbReference type="Proteomes" id="UP000265100"/>
    </source>
</evidence>
<feature type="compositionally biased region" description="Polar residues" evidence="5">
    <location>
        <begin position="352"/>
        <end position="361"/>
    </location>
</feature>